<feature type="compositionally biased region" description="Polar residues" evidence="1">
    <location>
        <begin position="1438"/>
        <end position="1456"/>
    </location>
</feature>
<evidence type="ECO:0000256" key="1">
    <source>
        <dbReference type="SAM" id="MobiDB-lite"/>
    </source>
</evidence>
<keyword evidence="3" id="KW-1185">Reference proteome</keyword>
<feature type="region of interest" description="Disordered" evidence="1">
    <location>
        <begin position="1855"/>
        <end position="1938"/>
    </location>
</feature>
<dbReference type="RefSeq" id="XP_019893589.2">
    <property type="nucleotide sequence ID" value="XM_020038030.2"/>
</dbReference>
<name>A0A9J7DJZ0_MUSDO</name>
<feature type="region of interest" description="Disordered" evidence="1">
    <location>
        <begin position="1372"/>
        <end position="1685"/>
    </location>
</feature>
<evidence type="ECO:0000313" key="4">
    <source>
        <dbReference type="RefSeq" id="XP_019893589.2"/>
    </source>
</evidence>
<feature type="compositionally biased region" description="Basic and acidic residues" evidence="1">
    <location>
        <begin position="1501"/>
        <end position="1523"/>
    </location>
</feature>
<feature type="compositionally biased region" description="Basic and acidic residues" evidence="1">
    <location>
        <begin position="1457"/>
        <end position="1474"/>
    </location>
</feature>
<feature type="region of interest" description="Disordered" evidence="1">
    <location>
        <begin position="435"/>
        <end position="467"/>
    </location>
</feature>
<reference evidence="4" key="1">
    <citation type="submission" date="2025-08" db="UniProtKB">
        <authorList>
            <consortium name="RefSeq"/>
        </authorList>
    </citation>
    <scope>IDENTIFICATION</scope>
    <source>
        <strain evidence="4">Aabys</strain>
        <tissue evidence="4">Whole body</tissue>
    </source>
</reference>
<feature type="region of interest" description="Disordered" evidence="1">
    <location>
        <begin position="1339"/>
        <end position="1358"/>
    </location>
</feature>
<feature type="compositionally biased region" description="Basic and acidic residues" evidence="1">
    <location>
        <begin position="1630"/>
        <end position="1656"/>
    </location>
</feature>
<feature type="compositionally biased region" description="Acidic residues" evidence="1">
    <location>
        <begin position="1529"/>
        <end position="1538"/>
    </location>
</feature>
<feature type="compositionally biased region" description="Polar residues" evidence="1">
    <location>
        <begin position="1110"/>
        <end position="1119"/>
    </location>
</feature>
<feature type="compositionally biased region" description="Basic and acidic residues" evidence="1">
    <location>
        <begin position="1581"/>
        <end position="1592"/>
    </location>
</feature>
<evidence type="ECO:0000313" key="3">
    <source>
        <dbReference type="Proteomes" id="UP001652621"/>
    </source>
</evidence>
<feature type="signal peptide" evidence="2">
    <location>
        <begin position="1"/>
        <end position="22"/>
    </location>
</feature>
<dbReference type="OrthoDB" id="8034296at2759"/>
<keyword evidence="2" id="KW-0732">Signal</keyword>
<sequence>MLLNKFMSSCVLLIGLLAEANSAPTHHLTIGVDGNTPTLKVTSAELGLSAKEERQAKIRKELKINEKQKTFKSKTNVSYKKDKSVYFSKNMALKATTTTITATDIPAEWYTEAVAMDSSSVALTSATPTDNIILSTAETPVAPVTTSAVDAISSSTREQTVTASGIDQDIFEQTTEQQTTTTQTVEGTTALKGVLSTLTGSEVNGLTKTIQITTSSESDGAATTPLSIGSEVDDNSSVVTSNVSGSKQLSTTGKITLPYTEVVEETDTESQSPVNEIVDLTSPSTHDLREASTEPLTTAPSNMNGEATATTLFPQDRIPKSSTEPILKLIDLEQHNVEVTDDREHNNGHDGLKSIRKKQLIDKHYMDSISHSREVESLKDGELINLEMRHGYLGPILMEEKRIHPTHQPPHLNSIEAGIRNGQLVELKASQSGEVTTALSDLQPENIDRTRDGDPAVTSSEEENGPSTVLSTTVFQVADGSATKVPSKSASTLFTSVDDDEAHKKSQVGSKIESKISDIQIEVYDSTIDSIVASTNFKDADISAGKSTKPPLPIAQQERFTQYVIDRTETSTQESINFSTIQVASGKPEPAAIEIHINVSESLGNDSEDVDVSFPLSEFNGNGRGDEAAYDDVKLSDDIKLKIASNPPATNLSSKDKSDEVLVVEIVDNNDNGTESRGRTKNSDELFITDVKGTYVTPPPPPPPPPFQPNYDRDSDTIFYISNTEVKVGETLPAEKKDLDERKMKLENQFFPVNYMASTHPNVNSARNADDPGVADHRVYEEDIIVSSHSGNQADSLKIYRNRNDPSPPLDVTYVGESIIEVEQQSPDLTATTGSPADHVITPQPDVIIQPAILPEISIGVPVIGELPPQIELKEIDYMPNENHRQFGSSDEQSHKSISAAANDVDNHLDESSVQYGGDLIDESADGGFDGVEGSYPFGNPATMTKRKSNHMADYAHLYVNYGVNNMRKDELTADIKDSGEVALILDRKANDQSDQLNATFKEFLNKMIFNHSSGLNETERNTNVTAFSIMEDSMEDKNAEDIISLISLAIGLFIVILPVVVTCSMLWALRYLYKKYHSSSGDTNGNVDTVDAKGQANEDEAEKGEAAQGSASSSNPDNVTDEDIQKCPESFPNSSAENGVVKFATEHTLPLDSSLESHSQVFPSASKARDLNLVLKLATVSGETVPSVHDDDISQGPNGSITKMTLENNLLIVETEERNDMSRVARETKMDYNKDGVFVVEVARGIDSKTMPDSPIAEESQKAISMYEPKVNGTTGYNVANEKLTHNNAKVQIHSPPPEKVDEGPRSLHQIEEEPLHSPRLQGSGKNEIADNYKSNVGLSQSDLSSTSSNDSNKGYSYGNQELYVVEQTGYSTSSPTGNIALKCDSKDIKDDDRNSENDKHLEITPERKEESKENEQSLSAIKKAKDVGQIGDERVTQNQEQDTPVGESTDNSTEIIHEAEKGNDYQLEKESESTEQIDELVVNENEIGDQIAMPSLNDGPKEDENNIESPRDIRIESENIKNSELQDTNEDGENEPENINSSKHSKSHHIIEQGGQGNDENKEKSAMIEVNDSDILNSIDHEQPLQEEHLPSIGENGGDEASPTEGANDDEKVQTDILNDPKQTTENMGHEDAPLNQNADRDIETNDGEIKDENPDSVAETNDDTNVKPTTQDEIADPNPIETNEIKADVRQTIEEKPLVQDTVNGEKENSAQDTIIFNGHIVNRPSENESSRELSQTNNMPEIISETKNKICTTVSGNGHINGVQDIAIEGGDVHKTTNGTSHISNGSDILPDLVPVELDSHQANATDPNGIHNSHTEFENGYDSIISLPEPPPNTDEMLCSDLSELQLDSLPPPPPPLVSELNGETFSLKDLPPPLTNSGPEPPPNEDMANLCATLPPPPPTTLHVSSSPAMNGNMHASPLTPPASPPPHFTNGLHTGLCPPIAVDVNGS</sequence>
<dbReference type="GeneID" id="101890381"/>
<dbReference type="Proteomes" id="UP001652621">
    <property type="component" value="Unplaced"/>
</dbReference>
<proteinExistence type="predicted"/>
<feature type="compositionally biased region" description="Low complexity" evidence="1">
    <location>
        <begin position="235"/>
        <end position="244"/>
    </location>
</feature>
<feature type="compositionally biased region" description="Pro residues" evidence="1">
    <location>
        <begin position="1925"/>
        <end position="1934"/>
    </location>
</feature>
<feature type="compositionally biased region" description="Basic and acidic residues" evidence="1">
    <location>
        <begin position="1425"/>
        <end position="1437"/>
    </location>
</feature>
<organism evidence="3 4">
    <name type="scientific">Musca domestica</name>
    <name type="common">House fly</name>
    <dbReference type="NCBI Taxonomy" id="7370"/>
    <lineage>
        <taxon>Eukaryota</taxon>
        <taxon>Metazoa</taxon>
        <taxon>Ecdysozoa</taxon>
        <taxon>Arthropoda</taxon>
        <taxon>Hexapoda</taxon>
        <taxon>Insecta</taxon>
        <taxon>Pterygota</taxon>
        <taxon>Neoptera</taxon>
        <taxon>Endopterygota</taxon>
        <taxon>Diptera</taxon>
        <taxon>Brachycera</taxon>
        <taxon>Muscomorpha</taxon>
        <taxon>Muscoidea</taxon>
        <taxon>Muscidae</taxon>
        <taxon>Musca</taxon>
    </lineage>
</organism>
<accession>A0A9J7DJZ0</accession>
<feature type="compositionally biased region" description="Pro residues" evidence="1">
    <location>
        <begin position="1876"/>
        <end position="1890"/>
    </location>
</feature>
<gene>
    <name evidence="4" type="primary">LOC101890381</name>
</gene>
<feature type="region of interest" description="Disordered" evidence="1">
    <location>
        <begin position="1080"/>
        <end position="1137"/>
    </location>
</feature>
<feature type="region of interest" description="Disordered" evidence="1">
    <location>
        <begin position="216"/>
        <end position="244"/>
    </location>
</feature>
<feature type="compositionally biased region" description="Basic and acidic residues" evidence="1">
    <location>
        <begin position="1385"/>
        <end position="1417"/>
    </location>
</feature>
<feature type="compositionally biased region" description="Low complexity" evidence="1">
    <location>
        <begin position="1340"/>
        <end position="1354"/>
    </location>
</feature>
<feature type="chain" id="PRO_5046885629" evidence="2">
    <location>
        <begin position="23"/>
        <end position="1954"/>
    </location>
</feature>
<protein>
    <submittedName>
        <fullName evidence="4">Uncharacterized protein LOC101890381 isoform X1</fullName>
    </submittedName>
</protein>
<dbReference type="VEuPathDB" id="VectorBase:MDOMA2_020187"/>
<feature type="compositionally biased region" description="Basic and acidic residues" evidence="1">
    <location>
        <begin position="1298"/>
        <end position="1308"/>
    </location>
</feature>
<feature type="region of interest" description="Disordered" evidence="1">
    <location>
        <begin position="1289"/>
        <end position="1308"/>
    </location>
</feature>
<evidence type="ECO:0000256" key="2">
    <source>
        <dbReference type="SAM" id="SignalP"/>
    </source>
</evidence>